<dbReference type="Pfam" id="PF04773">
    <property type="entry name" value="FecR"/>
    <property type="match status" value="1"/>
</dbReference>
<dbReference type="RefSeq" id="WP_104737472.1">
    <property type="nucleotide sequence ID" value="NZ_BMHR01000001.1"/>
</dbReference>
<organism evidence="4 5">
    <name type="scientific">Halopseudomonas oceani</name>
    <dbReference type="NCBI Taxonomy" id="1708783"/>
    <lineage>
        <taxon>Bacteria</taxon>
        <taxon>Pseudomonadati</taxon>
        <taxon>Pseudomonadota</taxon>
        <taxon>Gammaproteobacteria</taxon>
        <taxon>Pseudomonadales</taxon>
        <taxon>Pseudomonadaceae</taxon>
        <taxon>Halopseudomonas</taxon>
    </lineage>
</organism>
<evidence type="ECO:0000313" key="4">
    <source>
        <dbReference type="EMBL" id="POB05237.1"/>
    </source>
</evidence>
<dbReference type="OrthoDB" id="9798846at2"/>
<reference evidence="4 5" key="1">
    <citation type="submission" date="2018-01" db="EMBL/GenBank/DDBJ databases">
        <title>Draft genome of the type strain Pseudomonas oceani DSM 100277 isolated from the deep water in Okinawa trough, northwestern Pacific Ocean.</title>
        <authorList>
            <person name="Gomila M."/>
            <person name="Mulet M."/>
            <person name="Garcia-Valdes E."/>
            <person name="Lalucat J."/>
        </authorList>
    </citation>
    <scope>NUCLEOTIDE SEQUENCE [LARGE SCALE GENOMIC DNA]</scope>
    <source>
        <strain evidence="4 5">DSM 100277</strain>
    </source>
</reference>
<dbReference type="PANTHER" id="PTHR30273">
    <property type="entry name" value="PERIPLASMIC SIGNAL SENSOR AND SIGMA FACTOR ACTIVATOR FECR-RELATED"/>
    <property type="match status" value="1"/>
</dbReference>
<gene>
    <name evidence="4" type="ORF">C1949_05580</name>
</gene>
<dbReference type="PIRSF" id="PIRSF018266">
    <property type="entry name" value="FecR"/>
    <property type="match status" value="1"/>
</dbReference>
<evidence type="ECO:0000259" key="1">
    <source>
        <dbReference type="Pfam" id="PF04773"/>
    </source>
</evidence>
<dbReference type="Gene3D" id="2.60.120.1440">
    <property type="match status" value="1"/>
</dbReference>
<dbReference type="InterPro" id="IPR032623">
    <property type="entry name" value="FecR_N"/>
</dbReference>
<dbReference type="Gene3D" id="3.55.50.30">
    <property type="match status" value="1"/>
</dbReference>
<evidence type="ECO:0000259" key="3">
    <source>
        <dbReference type="Pfam" id="PF16344"/>
    </source>
</evidence>
<evidence type="ECO:0000259" key="2">
    <source>
        <dbReference type="Pfam" id="PF16220"/>
    </source>
</evidence>
<sequence>MPEPHGPQTDDDALMSEALDWLLALESADEDCRERFQAWLAASSEHAAAFQRAQRSWQSPLLGEAAQRLATARQAAVPRRRRLRRYLAVAASVLLLLSVAVQRDMLLDVRADHVTAVGQRQGLDLADGSHVTLNTDTAFSSQIDDQRRVANLLRGEAYFDVTPDSSRPFEVNAGPIKVSVLGTAFAVRYQGDEAWVSVEHGSVEVHAQRDGARIQLGDGDSIRIGPDGIGRRERDGSAGRFAWVQGRLVFDDQPLGEVLAELRRYYPGWIVSTDPRLNGVRVTGNYRLSDPLSVVRSLAQVTSATLHEYPALLVLN</sequence>
<dbReference type="GO" id="GO:0016989">
    <property type="term" value="F:sigma factor antagonist activity"/>
    <property type="evidence" value="ECO:0007669"/>
    <property type="project" value="TreeGrafter"/>
</dbReference>
<keyword evidence="5" id="KW-1185">Reference proteome</keyword>
<name>A0A2P4EYD7_9GAMM</name>
<dbReference type="InterPro" id="IPR006860">
    <property type="entry name" value="FecR"/>
</dbReference>
<evidence type="ECO:0000313" key="5">
    <source>
        <dbReference type="Proteomes" id="UP000243451"/>
    </source>
</evidence>
<dbReference type="InterPro" id="IPR012373">
    <property type="entry name" value="Ferrdict_sens_TM"/>
</dbReference>
<dbReference type="EMBL" id="PPSK01000003">
    <property type="protein sequence ID" value="POB05237.1"/>
    <property type="molecule type" value="Genomic_DNA"/>
</dbReference>
<proteinExistence type="predicted"/>
<dbReference type="Pfam" id="PF16220">
    <property type="entry name" value="DUF4880"/>
    <property type="match status" value="1"/>
</dbReference>
<dbReference type="Proteomes" id="UP000243451">
    <property type="component" value="Unassembled WGS sequence"/>
</dbReference>
<dbReference type="Pfam" id="PF16344">
    <property type="entry name" value="FecR_C"/>
    <property type="match status" value="1"/>
</dbReference>
<dbReference type="PANTHER" id="PTHR30273:SF2">
    <property type="entry name" value="PROTEIN FECR"/>
    <property type="match status" value="1"/>
</dbReference>
<feature type="domain" description="Protein FecR C-terminal" evidence="3">
    <location>
        <begin position="247"/>
        <end position="295"/>
    </location>
</feature>
<dbReference type="AlphaFoldDB" id="A0A2P4EYD7"/>
<feature type="domain" description="FecR protein" evidence="1">
    <location>
        <begin position="112"/>
        <end position="204"/>
    </location>
</feature>
<feature type="domain" description="FecR N-terminal" evidence="2">
    <location>
        <begin position="17"/>
        <end position="55"/>
    </location>
</feature>
<comment type="caution">
    <text evidence="4">The sequence shown here is derived from an EMBL/GenBank/DDBJ whole genome shotgun (WGS) entry which is preliminary data.</text>
</comment>
<protein>
    <submittedName>
        <fullName evidence="4">Glycerol-3-phosphate ABC transporter substrate-binding protein</fullName>
    </submittedName>
</protein>
<dbReference type="InterPro" id="IPR032508">
    <property type="entry name" value="FecR_C"/>
</dbReference>
<accession>A0A2P4EYD7</accession>